<reference evidence="4 5" key="1">
    <citation type="submission" date="2019-01" db="EMBL/GenBank/DDBJ databases">
        <title>Sequencing the genomes of 1000 actinobacteria strains.</title>
        <authorList>
            <person name="Klenk H.-P."/>
        </authorList>
    </citation>
    <scope>NUCLEOTIDE SEQUENCE [LARGE SCALE GENOMIC DNA]</scope>
    <source>
        <strain evidence="4 5">DSM 43925</strain>
    </source>
</reference>
<comment type="caution">
    <text evidence="4">The sequence shown here is derived from an EMBL/GenBank/DDBJ whole genome shotgun (WGS) entry which is preliminary data.</text>
</comment>
<dbReference type="InterPro" id="IPR028098">
    <property type="entry name" value="Glyco_trans_4-like_N"/>
</dbReference>
<dbReference type="Gene3D" id="3.40.50.2000">
    <property type="entry name" value="Glycogen Phosphorylase B"/>
    <property type="match status" value="2"/>
</dbReference>
<evidence type="ECO:0000256" key="2">
    <source>
        <dbReference type="ARBA" id="ARBA00022679"/>
    </source>
</evidence>
<evidence type="ECO:0000259" key="3">
    <source>
        <dbReference type="Pfam" id="PF13439"/>
    </source>
</evidence>
<gene>
    <name evidence="4" type="ORF">EDD27_3879</name>
</gene>
<dbReference type="EMBL" id="SAUN01000001">
    <property type="protein sequence ID" value="RVX41358.1"/>
    <property type="molecule type" value="Genomic_DNA"/>
</dbReference>
<sequence>MRIVMIAPPWHDVPPQGYGGIEFMLAQLITGLVRRGHDVTLIGAGHTAVPARFLRTFPRAPSQRIGEPMPELLQAAQAHRMLTGLDADIVHDHSRAGPLTAAARTTPTLVTCHSCPVGEFRDYYRALGTSVFLVAISEAQRLLAPDLNWVATVYNALDVATFPYRERKEDWVLWLGRFCDYKGAHLAIDAARAARRRIVLAGKLVEPVEHAYFDQHVRPRLGPDVSYVGEAGAQRKRRLLAAARCLLFPIQWEEPFGMVMIEAMACGTPVVALARGSVPEIVVHGRTGFALHNPEELPDAIDAAGELDPLTCRRHVERYFDVHVMAEGYERVYQQLVPNPAANTPQRSTHSNQRR</sequence>
<keyword evidence="5" id="KW-1185">Reference proteome</keyword>
<keyword evidence="1" id="KW-0328">Glycosyltransferase</keyword>
<dbReference type="Proteomes" id="UP000284824">
    <property type="component" value="Unassembled WGS sequence"/>
</dbReference>
<dbReference type="Pfam" id="PF13439">
    <property type="entry name" value="Glyco_transf_4"/>
    <property type="match status" value="1"/>
</dbReference>
<protein>
    <submittedName>
        <fullName evidence="4">Glycosyltransferase involved in cell wall biosynthesis</fullName>
    </submittedName>
</protein>
<organism evidence="4 5">
    <name type="scientific">Nonomuraea polychroma</name>
    <dbReference type="NCBI Taxonomy" id="46176"/>
    <lineage>
        <taxon>Bacteria</taxon>
        <taxon>Bacillati</taxon>
        <taxon>Actinomycetota</taxon>
        <taxon>Actinomycetes</taxon>
        <taxon>Streptosporangiales</taxon>
        <taxon>Streptosporangiaceae</taxon>
        <taxon>Nonomuraea</taxon>
    </lineage>
</organism>
<accession>A0A438M6N3</accession>
<feature type="domain" description="Glycosyltransferase subfamily 4-like N-terminal" evidence="3">
    <location>
        <begin position="18"/>
        <end position="145"/>
    </location>
</feature>
<dbReference type="GO" id="GO:0016757">
    <property type="term" value="F:glycosyltransferase activity"/>
    <property type="evidence" value="ECO:0007669"/>
    <property type="project" value="UniProtKB-KW"/>
</dbReference>
<keyword evidence="2 4" id="KW-0808">Transferase</keyword>
<proteinExistence type="predicted"/>
<evidence type="ECO:0000256" key="1">
    <source>
        <dbReference type="ARBA" id="ARBA00022676"/>
    </source>
</evidence>
<name>A0A438M6N3_9ACTN</name>
<dbReference type="PANTHER" id="PTHR12526">
    <property type="entry name" value="GLYCOSYLTRANSFERASE"/>
    <property type="match status" value="1"/>
</dbReference>
<dbReference type="Pfam" id="PF13692">
    <property type="entry name" value="Glyco_trans_1_4"/>
    <property type="match status" value="1"/>
</dbReference>
<evidence type="ECO:0000313" key="4">
    <source>
        <dbReference type="EMBL" id="RVX41358.1"/>
    </source>
</evidence>
<dbReference type="SUPFAM" id="SSF53756">
    <property type="entry name" value="UDP-Glycosyltransferase/glycogen phosphorylase"/>
    <property type="match status" value="1"/>
</dbReference>
<dbReference type="CDD" id="cd03802">
    <property type="entry name" value="GT4_AviGT4-like"/>
    <property type="match status" value="1"/>
</dbReference>
<dbReference type="PANTHER" id="PTHR12526:SF595">
    <property type="entry name" value="BLL5217 PROTEIN"/>
    <property type="match status" value="1"/>
</dbReference>
<evidence type="ECO:0000313" key="5">
    <source>
        <dbReference type="Proteomes" id="UP000284824"/>
    </source>
</evidence>
<dbReference type="AlphaFoldDB" id="A0A438M6N3"/>